<dbReference type="InterPro" id="IPR038763">
    <property type="entry name" value="DHH_sf"/>
</dbReference>
<dbReference type="RefSeq" id="WP_308985299.1">
    <property type="nucleotide sequence ID" value="NZ_JARXIC010000015.1"/>
</dbReference>
<evidence type="ECO:0000313" key="10">
    <source>
        <dbReference type="Proteomes" id="UP001243717"/>
    </source>
</evidence>
<comment type="caution">
    <text evidence="9">The sequence shown here is derived from an EMBL/GenBank/DDBJ whole genome shotgun (WGS) entry which is preliminary data.</text>
</comment>
<dbReference type="InterPro" id="IPR051673">
    <property type="entry name" value="SSDNA_exonuclease_RecJ"/>
</dbReference>
<dbReference type="Pfam" id="PF17768">
    <property type="entry name" value="RecJ_OB"/>
    <property type="match status" value="1"/>
</dbReference>
<keyword evidence="3" id="KW-0540">Nuclease</keyword>
<dbReference type="EMBL" id="JARXIC010000015">
    <property type="protein sequence ID" value="MDQ8194832.1"/>
    <property type="molecule type" value="Genomic_DNA"/>
</dbReference>
<keyword evidence="10" id="KW-1185">Reference proteome</keyword>
<dbReference type="Proteomes" id="UP001243717">
    <property type="component" value="Unassembled WGS sequence"/>
</dbReference>
<keyword evidence="5 9" id="KW-0269">Exonuclease</keyword>
<dbReference type="Pfam" id="PF02272">
    <property type="entry name" value="DHHA1"/>
    <property type="match status" value="1"/>
</dbReference>
<dbReference type="PANTHER" id="PTHR30255">
    <property type="entry name" value="SINGLE-STRANDED-DNA-SPECIFIC EXONUCLEASE RECJ"/>
    <property type="match status" value="1"/>
</dbReference>
<dbReference type="InterPro" id="IPR041122">
    <property type="entry name" value="RecJ_OB"/>
</dbReference>
<dbReference type="InterPro" id="IPR004610">
    <property type="entry name" value="RecJ"/>
</dbReference>
<evidence type="ECO:0000256" key="2">
    <source>
        <dbReference type="ARBA" id="ARBA00019841"/>
    </source>
</evidence>
<feature type="domain" description="RecJ OB" evidence="8">
    <location>
        <begin position="463"/>
        <end position="566"/>
    </location>
</feature>
<feature type="domain" description="DDH" evidence="6">
    <location>
        <begin position="78"/>
        <end position="235"/>
    </location>
</feature>
<accession>A0ABU1AJ35</accession>
<evidence type="ECO:0000256" key="3">
    <source>
        <dbReference type="ARBA" id="ARBA00022722"/>
    </source>
</evidence>
<evidence type="ECO:0000259" key="6">
    <source>
        <dbReference type="Pfam" id="PF01368"/>
    </source>
</evidence>
<comment type="similarity">
    <text evidence="1">Belongs to the RecJ family.</text>
</comment>
<protein>
    <recommendedName>
        <fullName evidence="2">Single-stranded-DNA-specific exonuclease RecJ</fullName>
    </recommendedName>
</protein>
<sequence length="572" mass="63072">MLWRSIDIDEKAASALVERLGVSKVSAELLVQRGITSCERAEQFMRPRLAQLDNPFEMVNLEAAVERIERAIEGQESVVVFGDYDVDGVTSTVQLVSMLRTLDLQPRYSVPRRLDEGYGLSRDAIDRVFDGDIPQLFIALDCGTNAHEPIAYLRSLGVDVIVVDHHQTKTQAPEGCIFVNPHVNDSEHAPWRDLCTAGLVFKLLHGLLKHRREAEDPRVAGIQLKDYLDLVAMGTVADLVPLHGENRILSWFGLRHLRANGRVGVRALAEVAGIDSGQEMASSDISFKIAPRINASGRLADASLPIELLLQDDFSACLKIAQELDGINKERQSIERGIAKTAEERAAVEFADEPGIVLFGEDWHPGVVGIVASRVSRRFHKPCVILGSEGADAKGSGRSVASVNLVEVFQRCAHLLDHWGGHPMAAGVSLKASDVPAFKHCYLESLKCMYPDGLPEPSLAISAWLEPSDLSESLLDELDRLHPFGQGNPEPVFGLRKVSLDEAPQAFGEGNFRFRMPLCAGARRGVAGIAWRLGEPPLLGQSIDLAVRFSWNYWRDNRYPQVTLVDWKPSHS</sequence>
<evidence type="ECO:0000259" key="7">
    <source>
        <dbReference type="Pfam" id="PF02272"/>
    </source>
</evidence>
<evidence type="ECO:0000256" key="5">
    <source>
        <dbReference type="ARBA" id="ARBA00022839"/>
    </source>
</evidence>
<dbReference type="InterPro" id="IPR003156">
    <property type="entry name" value="DHHA1_dom"/>
</dbReference>
<keyword evidence="4" id="KW-0378">Hydrolase</keyword>
<dbReference type="InterPro" id="IPR001667">
    <property type="entry name" value="DDH_dom"/>
</dbReference>
<organism evidence="9 10">
    <name type="scientific">Thalassobacterium sedimentorum</name>
    <dbReference type="NCBI Taxonomy" id="3041258"/>
    <lineage>
        <taxon>Bacteria</taxon>
        <taxon>Pseudomonadati</taxon>
        <taxon>Verrucomicrobiota</taxon>
        <taxon>Opitutia</taxon>
        <taxon>Puniceicoccales</taxon>
        <taxon>Coraliomargaritaceae</taxon>
        <taxon>Thalassobacterium</taxon>
    </lineage>
</organism>
<gene>
    <name evidence="9" type="primary">recJ</name>
    <name evidence="9" type="ORF">QEH59_10375</name>
</gene>
<evidence type="ECO:0000256" key="1">
    <source>
        <dbReference type="ARBA" id="ARBA00005915"/>
    </source>
</evidence>
<evidence type="ECO:0000256" key="4">
    <source>
        <dbReference type="ARBA" id="ARBA00022801"/>
    </source>
</evidence>
<dbReference type="PANTHER" id="PTHR30255:SF2">
    <property type="entry name" value="SINGLE-STRANDED-DNA-SPECIFIC EXONUCLEASE RECJ"/>
    <property type="match status" value="1"/>
</dbReference>
<reference evidence="9 10" key="1">
    <citation type="submission" date="2023-04" db="EMBL/GenBank/DDBJ databases">
        <title>A novel bacteria isolated from coastal sediment.</title>
        <authorList>
            <person name="Liu X.-J."/>
            <person name="Du Z.-J."/>
        </authorList>
    </citation>
    <scope>NUCLEOTIDE SEQUENCE [LARGE SCALE GENOMIC DNA]</scope>
    <source>
        <strain evidence="9 10">SDUM461004</strain>
    </source>
</reference>
<feature type="domain" description="DHHA1" evidence="7">
    <location>
        <begin position="355"/>
        <end position="439"/>
    </location>
</feature>
<dbReference type="NCBIfam" id="TIGR00644">
    <property type="entry name" value="recJ"/>
    <property type="match status" value="1"/>
</dbReference>
<dbReference type="GO" id="GO:0004527">
    <property type="term" value="F:exonuclease activity"/>
    <property type="evidence" value="ECO:0007669"/>
    <property type="project" value="UniProtKB-KW"/>
</dbReference>
<evidence type="ECO:0000259" key="8">
    <source>
        <dbReference type="Pfam" id="PF17768"/>
    </source>
</evidence>
<dbReference type="Gene3D" id="3.90.1640.30">
    <property type="match status" value="1"/>
</dbReference>
<name>A0ABU1AJ35_9BACT</name>
<dbReference type="Pfam" id="PF01368">
    <property type="entry name" value="DHH"/>
    <property type="match status" value="1"/>
</dbReference>
<proteinExistence type="inferred from homology"/>
<dbReference type="SUPFAM" id="SSF64182">
    <property type="entry name" value="DHH phosphoesterases"/>
    <property type="match status" value="1"/>
</dbReference>
<evidence type="ECO:0000313" key="9">
    <source>
        <dbReference type="EMBL" id="MDQ8194832.1"/>
    </source>
</evidence>
<dbReference type="Gene3D" id="3.10.310.30">
    <property type="match status" value="1"/>
</dbReference>